<dbReference type="InterPro" id="IPR008482">
    <property type="entry name" value="DUF763"/>
</dbReference>
<organism evidence="1">
    <name type="scientific">marine sediment metagenome</name>
    <dbReference type="NCBI Taxonomy" id="412755"/>
    <lineage>
        <taxon>unclassified sequences</taxon>
        <taxon>metagenomes</taxon>
        <taxon>ecological metagenomes</taxon>
    </lineage>
</organism>
<dbReference type="PANTHER" id="PTHR38597">
    <property type="entry name" value="BLL3834 PROTEIN"/>
    <property type="match status" value="1"/>
</dbReference>
<dbReference type="EMBL" id="BART01033140">
    <property type="protein sequence ID" value="GAH17500.1"/>
    <property type="molecule type" value="Genomic_DNA"/>
</dbReference>
<proteinExistence type="predicted"/>
<evidence type="ECO:0000313" key="1">
    <source>
        <dbReference type="EMBL" id="GAH17500.1"/>
    </source>
</evidence>
<dbReference type="PANTHER" id="PTHR38597:SF1">
    <property type="entry name" value="BLL3834 PROTEIN"/>
    <property type="match status" value="1"/>
</dbReference>
<sequence>MKTGTMNLPLHGGKAPYWLFTRMKNLSREIISLVVSEYGAAEMLKKLSDPLWFQAFGCVLGFDWHSSGVTTTVCGAVKESIKGLEKDLGFFVAGGKGRTSRKTPQEIENAADTMGMDFSNLVYSSKIVAKV</sequence>
<dbReference type="AlphaFoldDB" id="X1EAY5"/>
<comment type="caution">
    <text evidence="1">The sequence shown here is derived from an EMBL/GenBank/DDBJ whole genome shotgun (WGS) entry which is preliminary data.</text>
</comment>
<dbReference type="Pfam" id="PF05559">
    <property type="entry name" value="DUF763"/>
    <property type="match status" value="1"/>
</dbReference>
<reference evidence="1" key="1">
    <citation type="journal article" date="2014" name="Front. Microbiol.">
        <title>High frequency of phylogenetically diverse reductive dehalogenase-homologous genes in deep subseafloor sedimentary metagenomes.</title>
        <authorList>
            <person name="Kawai M."/>
            <person name="Futagami T."/>
            <person name="Toyoda A."/>
            <person name="Takaki Y."/>
            <person name="Nishi S."/>
            <person name="Hori S."/>
            <person name="Arai W."/>
            <person name="Tsubouchi T."/>
            <person name="Morono Y."/>
            <person name="Uchiyama I."/>
            <person name="Ito T."/>
            <person name="Fujiyama A."/>
            <person name="Inagaki F."/>
            <person name="Takami H."/>
        </authorList>
    </citation>
    <scope>NUCLEOTIDE SEQUENCE</scope>
    <source>
        <strain evidence="1">Expedition CK06-06</strain>
    </source>
</reference>
<protein>
    <recommendedName>
        <fullName evidence="2">DUF763 domain-containing protein</fullName>
    </recommendedName>
</protein>
<gene>
    <name evidence="1" type="ORF">S01H4_57051</name>
</gene>
<name>X1EAY5_9ZZZZ</name>
<evidence type="ECO:0008006" key="2">
    <source>
        <dbReference type="Google" id="ProtNLM"/>
    </source>
</evidence>
<accession>X1EAY5</accession>
<feature type="non-terminal residue" evidence="1">
    <location>
        <position position="131"/>
    </location>
</feature>